<dbReference type="InterPro" id="IPR019004">
    <property type="entry name" value="YqeY/Aim41"/>
</dbReference>
<proteinExistence type="predicted"/>
<reference evidence="1" key="1">
    <citation type="submission" date="2020-07" db="EMBL/GenBank/DDBJ databases">
        <title>Huge and variable diversity of episymbiotic CPR bacteria and DPANN archaea in groundwater ecosystems.</title>
        <authorList>
            <person name="He C.Y."/>
            <person name="Keren R."/>
            <person name="Whittaker M."/>
            <person name="Farag I.F."/>
            <person name="Doudna J."/>
            <person name="Cate J.H.D."/>
            <person name="Banfield J.F."/>
        </authorList>
    </citation>
    <scope>NUCLEOTIDE SEQUENCE</scope>
    <source>
        <strain evidence="1">NC_groundwater_580_Pr5_B-0.1um_64_19</strain>
    </source>
</reference>
<dbReference type="InterPro" id="IPR003789">
    <property type="entry name" value="Asn/Gln_tRNA_amidoTrase-B-like"/>
</dbReference>
<sequence length="155" mass="16834">MTISEQISAAMTAAMKARDEHRLSTLRMVKSALKNKEIDKRAPLDDKEAMQVLSTLIKQRKDSIDAFTRGNRQEMADKEAAEIVIIESYMPKTAGEDEIAAKVSETITEMSASGAAPVMKDMGTVMKNVMARFAGARVDGKAVSDAVKKALTPKA</sequence>
<dbReference type="InterPro" id="IPR042184">
    <property type="entry name" value="YqeY/Aim41_N"/>
</dbReference>
<dbReference type="Gene3D" id="1.10.1510.10">
    <property type="entry name" value="Uncharacterised protein YqeY/AIM41 PF09424, N-terminal domain"/>
    <property type="match status" value="1"/>
</dbReference>
<dbReference type="SUPFAM" id="SSF89095">
    <property type="entry name" value="GatB/YqeY motif"/>
    <property type="match status" value="1"/>
</dbReference>
<dbReference type="InterPro" id="IPR023168">
    <property type="entry name" value="GatB_Yqey_C_2"/>
</dbReference>
<dbReference type="EMBL" id="JACPNR010000006">
    <property type="protein sequence ID" value="MBI2678261.1"/>
    <property type="molecule type" value="Genomic_DNA"/>
</dbReference>
<dbReference type="AlphaFoldDB" id="A0A932A7Q8"/>
<evidence type="ECO:0000313" key="1">
    <source>
        <dbReference type="EMBL" id="MBI2678261.1"/>
    </source>
</evidence>
<dbReference type="Pfam" id="PF09424">
    <property type="entry name" value="YqeY"/>
    <property type="match status" value="1"/>
</dbReference>
<organism evidence="1 2">
    <name type="scientific">Candidatus Korobacter versatilis</name>
    <dbReference type="NCBI Taxonomy" id="658062"/>
    <lineage>
        <taxon>Bacteria</taxon>
        <taxon>Pseudomonadati</taxon>
        <taxon>Acidobacteriota</taxon>
        <taxon>Terriglobia</taxon>
        <taxon>Terriglobales</taxon>
        <taxon>Candidatus Korobacteraceae</taxon>
        <taxon>Candidatus Korobacter</taxon>
    </lineage>
</organism>
<name>A0A932A7Q8_9BACT</name>
<gene>
    <name evidence="1" type="ORF">HYX28_05730</name>
</gene>
<dbReference type="Gene3D" id="1.10.10.410">
    <property type="match status" value="1"/>
</dbReference>
<comment type="caution">
    <text evidence="1">The sequence shown here is derived from an EMBL/GenBank/DDBJ whole genome shotgun (WGS) entry which is preliminary data.</text>
</comment>
<dbReference type="Proteomes" id="UP000779809">
    <property type="component" value="Unassembled WGS sequence"/>
</dbReference>
<dbReference type="PANTHER" id="PTHR28055:SF1">
    <property type="entry name" value="ALTERED INHERITANCE OF MITOCHONDRIA PROTEIN 41, MITOCHONDRIAL"/>
    <property type="match status" value="1"/>
</dbReference>
<protein>
    <submittedName>
        <fullName evidence="1">GatB/YqeY domain-containing protein</fullName>
    </submittedName>
</protein>
<accession>A0A932A7Q8</accession>
<dbReference type="GO" id="GO:0016884">
    <property type="term" value="F:carbon-nitrogen ligase activity, with glutamine as amido-N-donor"/>
    <property type="evidence" value="ECO:0007669"/>
    <property type="project" value="InterPro"/>
</dbReference>
<dbReference type="PANTHER" id="PTHR28055">
    <property type="entry name" value="ALTERED INHERITANCE OF MITOCHONDRIA PROTEIN 41, MITOCHONDRIAL"/>
    <property type="match status" value="1"/>
</dbReference>
<evidence type="ECO:0000313" key="2">
    <source>
        <dbReference type="Proteomes" id="UP000779809"/>
    </source>
</evidence>